<dbReference type="RefSeq" id="WP_058528122.1">
    <property type="nucleotide sequence ID" value="NZ_CAAAHZ010000005.1"/>
</dbReference>
<organism evidence="1 2">
    <name type="scientific">Legionella londiniensis</name>
    <dbReference type="NCBI Taxonomy" id="45068"/>
    <lineage>
        <taxon>Bacteria</taxon>
        <taxon>Pseudomonadati</taxon>
        <taxon>Pseudomonadota</taxon>
        <taxon>Gammaproteobacteria</taxon>
        <taxon>Legionellales</taxon>
        <taxon>Legionellaceae</taxon>
        <taxon>Legionella</taxon>
    </lineage>
</organism>
<evidence type="ECO:0000313" key="2">
    <source>
        <dbReference type="Proteomes" id="UP000054997"/>
    </source>
</evidence>
<sequence>MIHVNKLTDMPKEEVYAILEKSAEKLVNDEDFRKFFVQNPREALENLGLKFKKGVEVKFVGSQKEIDSLPDNVFPLLVPKTAASKNLSPEQLQQVAGGTFIDDAFQWGGKIAGGVLKHTVIDPAKNVYNGFVNGLK</sequence>
<keyword evidence="2" id="KW-1185">Reference proteome</keyword>
<dbReference type="Gene3D" id="3.90.330.10">
    <property type="entry name" value="Nitrile hydratase alpha /Thiocyanate hydrolase gamma"/>
    <property type="match status" value="1"/>
</dbReference>
<accession>A0A0W0VT51</accession>
<name>A0A0W0VT51_9GAMM</name>
<proteinExistence type="predicted"/>
<comment type="caution">
    <text evidence="1">The sequence shown here is derived from an EMBL/GenBank/DDBJ whole genome shotgun (WGS) entry which is preliminary data.</text>
</comment>
<reference evidence="1 2" key="1">
    <citation type="submission" date="2015-11" db="EMBL/GenBank/DDBJ databases">
        <title>Genomic analysis of 38 Legionella species identifies large and diverse effector repertoires.</title>
        <authorList>
            <person name="Burstein D."/>
            <person name="Amaro F."/>
            <person name="Zusman T."/>
            <person name="Lifshitz Z."/>
            <person name="Cohen O."/>
            <person name="Gilbert J.A."/>
            <person name="Pupko T."/>
            <person name="Shuman H.A."/>
            <person name="Segal G."/>
        </authorList>
    </citation>
    <scope>NUCLEOTIDE SEQUENCE [LARGE SCALE GENOMIC DNA]</scope>
    <source>
        <strain evidence="1 2">ATCC 49505</strain>
    </source>
</reference>
<dbReference type="InterPro" id="IPR036648">
    <property type="entry name" value="CN_Hdrase_a/SCN_Hdrase_g_sf"/>
</dbReference>
<dbReference type="PATRIC" id="fig|45068.5.peg.109"/>
<dbReference type="Proteomes" id="UP000054997">
    <property type="component" value="Unassembled WGS sequence"/>
</dbReference>
<dbReference type="GO" id="GO:0046914">
    <property type="term" value="F:transition metal ion binding"/>
    <property type="evidence" value="ECO:0007669"/>
    <property type="project" value="InterPro"/>
</dbReference>
<evidence type="ECO:0000313" key="1">
    <source>
        <dbReference type="EMBL" id="KTD23218.1"/>
    </source>
</evidence>
<dbReference type="EMBL" id="LNYK01000001">
    <property type="protein sequence ID" value="KTD23218.1"/>
    <property type="molecule type" value="Genomic_DNA"/>
</dbReference>
<dbReference type="GO" id="GO:0003824">
    <property type="term" value="F:catalytic activity"/>
    <property type="evidence" value="ECO:0007669"/>
    <property type="project" value="InterPro"/>
</dbReference>
<gene>
    <name evidence="1" type="ORF">Llon_0103</name>
</gene>
<dbReference type="AlphaFoldDB" id="A0A0W0VT51"/>
<protein>
    <submittedName>
        <fullName evidence="1">Uncharacterized protein</fullName>
    </submittedName>
</protein>
<dbReference type="SUPFAM" id="SSF56209">
    <property type="entry name" value="Nitrile hydratase alpha chain"/>
    <property type="match status" value="1"/>
</dbReference>